<dbReference type="EMBL" id="BPQB01000118">
    <property type="protein sequence ID" value="GJE99748.1"/>
    <property type="molecule type" value="Genomic_DNA"/>
</dbReference>
<sequence>MGKCLLSKLSPLAPLCHSFILTAMRACNERACWMAVNKTTRESKLARFLRPCATLRAAAGSCTTIYTCGEKYGYGRDLCYPFVRMWTTQSYAIASAPSTRRRRHRVHGSGSFVSLQNDFPEDEDDDDGAVPTAVPADSCDKVL</sequence>
<name>A0A9P3LLI5_9APHY</name>
<protein>
    <submittedName>
        <fullName evidence="2">Uncharacterized protein</fullName>
    </submittedName>
</protein>
<organism evidence="2 3">
    <name type="scientific">Phanerochaete sordida</name>
    <dbReference type="NCBI Taxonomy" id="48140"/>
    <lineage>
        <taxon>Eukaryota</taxon>
        <taxon>Fungi</taxon>
        <taxon>Dikarya</taxon>
        <taxon>Basidiomycota</taxon>
        <taxon>Agaricomycotina</taxon>
        <taxon>Agaricomycetes</taxon>
        <taxon>Polyporales</taxon>
        <taxon>Phanerochaetaceae</taxon>
        <taxon>Phanerochaete</taxon>
    </lineage>
</organism>
<feature type="compositionally biased region" description="Acidic residues" evidence="1">
    <location>
        <begin position="119"/>
        <end position="128"/>
    </location>
</feature>
<feature type="region of interest" description="Disordered" evidence="1">
    <location>
        <begin position="102"/>
        <end position="143"/>
    </location>
</feature>
<dbReference type="Proteomes" id="UP000703269">
    <property type="component" value="Unassembled WGS sequence"/>
</dbReference>
<evidence type="ECO:0000313" key="3">
    <source>
        <dbReference type="Proteomes" id="UP000703269"/>
    </source>
</evidence>
<gene>
    <name evidence="2" type="ORF">PsYK624_160190</name>
</gene>
<dbReference type="AlphaFoldDB" id="A0A9P3LLI5"/>
<evidence type="ECO:0000256" key="1">
    <source>
        <dbReference type="SAM" id="MobiDB-lite"/>
    </source>
</evidence>
<accession>A0A9P3LLI5</accession>
<reference evidence="2 3" key="1">
    <citation type="submission" date="2021-08" db="EMBL/GenBank/DDBJ databases">
        <title>Draft Genome Sequence of Phanerochaete sordida strain YK-624.</title>
        <authorList>
            <person name="Mori T."/>
            <person name="Dohra H."/>
            <person name="Suzuki T."/>
            <person name="Kawagishi H."/>
            <person name="Hirai H."/>
        </authorList>
    </citation>
    <scope>NUCLEOTIDE SEQUENCE [LARGE SCALE GENOMIC DNA]</scope>
    <source>
        <strain evidence="2 3">YK-624</strain>
    </source>
</reference>
<proteinExistence type="predicted"/>
<evidence type="ECO:0000313" key="2">
    <source>
        <dbReference type="EMBL" id="GJE99748.1"/>
    </source>
</evidence>
<comment type="caution">
    <text evidence="2">The sequence shown here is derived from an EMBL/GenBank/DDBJ whole genome shotgun (WGS) entry which is preliminary data.</text>
</comment>
<keyword evidence="3" id="KW-1185">Reference proteome</keyword>